<dbReference type="EMBL" id="CAFBMH010000025">
    <property type="protein sequence ID" value="CAB4902881.1"/>
    <property type="molecule type" value="Genomic_DNA"/>
</dbReference>
<feature type="domain" description="Peptidase M50" evidence="13">
    <location>
        <begin position="130"/>
        <end position="173"/>
    </location>
</feature>
<dbReference type="EMBL" id="CAFABA010000062">
    <property type="protein sequence ID" value="CAB4832047.1"/>
    <property type="molecule type" value="Genomic_DNA"/>
</dbReference>
<comment type="similarity">
    <text evidence="3">Belongs to the peptidase M50B family.</text>
</comment>
<dbReference type="GO" id="GO:0006508">
    <property type="term" value="P:proteolysis"/>
    <property type="evidence" value="ECO:0007669"/>
    <property type="project" value="UniProtKB-KW"/>
</dbReference>
<evidence type="ECO:0000259" key="13">
    <source>
        <dbReference type="Pfam" id="PF02163"/>
    </source>
</evidence>
<feature type="transmembrane region" description="Helical" evidence="12">
    <location>
        <begin position="90"/>
        <end position="116"/>
    </location>
</feature>
<keyword evidence="11 12" id="KW-0472">Membrane</keyword>
<accession>A0A6J7P1S9</accession>
<evidence type="ECO:0000256" key="11">
    <source>
        <dbReference type="ARBA" id="ARBA00023136"/>
    </source>
</evidence>
<evidence type="ECO:0000256" key="7">
    <source>
        <dbReference type="ARBA" id="ARBA00022801"/>
    </source>
</evidence>
<comment type="cofactor">
    <cofactor evidence="1">
        <name>Zn(2+)</name>
        <dbReference type="ChEBI" id="CHEBI:29105"/>
    </cofactor>
</comment>
<evidence type="ECO:0000256" key="10">
    <source>
        <dbReference type="ARBA" id="ARBA00023049"/>
    </source>
</evidence>
<name>A0A6J7P1S9_9ZZZZ</name>
<evidence type="ECO:0000256" key="2">
    <source>
        <dbReference type="ARBA" id="ARBA00004141"/>
    </source>
</evidence>
<evidence type="ECO:0000256" key="12">
    <source>
        <dbReference type="SAM" id="Phobius"/>
    </source>
</evidence>
<dbReference type="GO" id="GO:0016020">
    <property type="term" value="C:membrane"/>
    <property type="evidence" value="ECO:0007669"/>
    <property type="project" value="UniProtKB-SubCell"/>
</dbReference>
<feature type="transmembrane region" description="Helical" evidence="12">
    <location>
        <begin position="7"/>
        <end position="25"/>
    </location>
</feature>
<keyword evidence="7" id="KW-0378">Hydrolase</keyword>
<feature type="transmembrane region" description="Helical" evidence="12">
    <location>
        <begin position="31"/>
        <end position="49"/>
    </location>
</feature>
<evidence type="ECO:0000256" key="6">
    <source>
        <dbReference type="ARBA" id="ARBA00022723"/>
    </source>
</evidence>
<comment type="subcellular location">
    <subcellularLocation>
        <location evidence="2">Membrane</location>
        <topology evidence="2">Multi-pass membrane protein</topology>
    </subcellularLocation>
</comment>
<evidence type="ECO:0000313" key="14">
    <source>
        <dbReference type="EMBL" id="CAB4736766.1"/>
    </source>
</evidence>
<evidence type="ECO:0000256" key="4">
    <source>
        <dbReference type="ARBA" id="ARBA00022670"/>
    </source>
</evidence>
<dbReference type="GO" id="GO:0046872">
    <property type="term" value="F:metal ion binding"/>
    <property type="evidence" value="ECO:0007669"/>
    <property type="project" value="UniProtKB-KW"/>
</dbReference>
<evidence type="ECO:0000313" key="17">
    <source>
        <dbReference type="EMBL" id="CAB4999610.1"/>
    </source>
</evidence>
<evidence type="ECO:0000256" key="5">
    <source>
        <dbReference type="ARBA" id="ARBA00022692"/>
    </source>
</evidence>
<evidence type="ECO:0000256" key="3">
    <source>
        <dbReference type="ARBA" id="ARBA00007931"/>
    </source>
</evidence>
<evidence type="ECO:0000313" key="15">
    <source>
        <dbReference type="EMBL" id="CAB4832047.1"/>
    </source>
</evidence>
<feature type="transmembrane region" description="Helical" evidence="12">
    <location>
        <begin position="175"/>
        <end position="194"/>
    </location>
</feature>
<keyword evidence="6" id="KW-0479">Metal-binding</keyword>
<keyword evidence="4" id="KW-0645">Protease</keyword>
<dbReference type="PANTHER" id="PTHR39188">
    <property type="entry name" value="MEMBRANE-ASSOCIATED ZINC METALLOPROTEASE M50B"/>
    <property type="match status" value="1"/>
</dbReference>
<dbReference type="EMBL" id="CAFBOS010000089">
    <property type="protein sequence ID" value="CAB4999610.1"/>
    <property type="molecule type" value="Genomic_DNA"/>
</dbReference>
<feature type="transmembrane region" description="Helical" evidence="12">
    <location>
        <begin position="136"/>
        <end position="155"/>
    </location>
</feature>
<dbReference type="Pfam" id="PF02163">
    <property type="entry name" value="Peptidase_M50"/>
    <property type="match status" value="1"/>
</dbReference>
<evidence type="ECO:0000256" key="9">
    <source>
        <dbReference type="ARBA" id="ARBA00022989"/>
    </source>
</evidence>
<organism evidence="17">
    <name type="scientific">freshwater metagenome</name>
    <dbReference type="NCBI Taxonomy" id="449393"/>
    <lineage>
        <taxon>unclassified sequences</taxon>
        <taxon>metagenomes</taxon>
        <taxon>ecological metagenomes</taxon>
    </lineage>
</organism>
<keyword evidence="9 12" id="KW-1133">Transmembrane helix</keyword>
<evidence type="ECO:0000256" key="1">
    <source>
        <dbReference type="ARBA" id="ARBA00001947"/>
    </source>
</evidence>
<keyword evidence="8" id="KW-0862">Zinc</keyword>
<dbReference type="PANTHER" id="PTHR39188:SF3">
    <property type="entry name" value="STAGE IV SPORULATION PROTEIN FB"/>
    <property type="match status" value="1"/>
</dbReference>
<dbReference type="InterPro" id="IPR008915">
    <property type="entry name" value="Peptidase_M50"/>
</dbReference>
<proteinExistence type="inferred from homology"/>
<dbReference type="AlphaFoldDB" id="A0A6J7P1S9"/>
<keyword evidence="10" id="KW-0482">Metalloprotease</keyword>
<dbReference type="NCBIfam" id="NF047558">
    <property type="entry name" value="TPR_END_plus"/>
    <property type="match status" value="1"/>
</dbReference>
<dbReference type="GO" id="GO:0008237">
    <property type="term" value="F:metallopeptidase activity"/>
    <property type="evidence" value="ECO:0007669"/>
    <property type="project" value="UniProtKB-KW"/>
</dbReference>
<keyword evidence="5 12" id="KW-0812">Transmembrane</keyword>
<dbReference type="EMBL" id="CAEZYR010000023">
    <property type="protein sequence ID" value="CAB4736766.1"/>
    <property type="molecule type" value="Genomic_DNA"/>
</dbReference>
<reference evidence="17" key="1">
    <citation type="submission" date="2020-05" db="EMBL/GenBank/DDBJ databases">
        <authorList>
            <person name="Chiriac C."/>
            <person name="Salcher M."/>
            <person name="Ghai R."/>
            <person name="Kavagutti S V."/>
        </authorList>
    </citation>
    <scope>NUCLEOTIDE SEQUENCE</scope>
</reference>
<protein>
    <submittedName>
        <fullName evidence="17">Unannotated protein</fullName>
    </submittedName>
</protein>
<gene>
    <name evidence="14" type="ORF">UFOPK2754_00878</name>
    <name evidence="15" type="ORF">UFOPK3139_01591</name>
    <name evidence="16" type="ORF">UFOPK3543_00958</name>
    <name evidence="17" type="ORF">UFOPK3967_01542</name>
</gene>
<sequence>MLRFPLFGFPVAIHPSFFIIAAFIGLGSPDLSLGVVAVFTVIVLVSVLAHELGHAFAARGLGAEPTIDLYIFGGVTAFVPPQSMGRVRSIWVTLAGPLAGFALGGFVLSVAGAFGVEDPSLRIYSDSSVAEYAVSIVIYVNLVWGLVNLLPILPLDGGNILRNLLPGTPDQRARVGAVISVALAAGLCFWLIHIDYARMLTLPLLLGALNLSAVFSGRRQPAIENTEQVLADLRRLDRGQPEAHDALQSSMARLPAEGRDRAKVTAVELLVRQGRGAEARHALATLPGSAHPSSYALVETVDGAPGQGMAMLDDMFGRAPSPSLARYVLMSRVFAGRGVEIPSLYAMLPAGSGSTDLLRELQHLAHTRDDFVGAVTIGEYLLVAGPPVDPWVLYNIACSAARLGDTGHALARLSQAVDAGWTDAGQLDTDHDLAALWVMPEFRAIRNRLAGYVVEPLRG</sequence>
<evidence type="ECO:0000313" key="16">
    <source>
        <dbReference type="EMBL" id="CAB4902881.1"/>
    </source>
</evidence>
<evidence type="ECO:0000256" key="8">
    <source>
        <dbReference type="ARBA" id="ARBA00022833"/>
    </source>
</evidence>